<organism evidence="1">
    <name type="scientific">Albugo laibachii Nc14</name>
    <dbReference type="NCBI Taxonomy" id="890382"/>
    <lineage>
        <taxon>Eukaryota</taxon>
        <taxon>Sar</taxon>
        <taxon>Stramenopiles</taxon>
        <taxon>Oomycota</taxon>
        <taxon>Peronosporomycetes</taxon>
        <taxon>Albuginales</taxon>
        <taxon>Albuginaceae</taxon>
        <taxon>Albugo</taxon>
    </lineage>
</organism>
<name>F0WXG1_9STRA</name>
<protein>
    <submittedName>
        <fullName evidence="1">AlNc14C351G10911 protein</fullName>
    </submittedName>
</protein>
<evidence type="ECO:0000313" key="1">
    <source>
        <dbReference type="EMBL" id="CCA26153.1"/>
    </source>
</evidence>
<dbReference type="AlphaFoldDB" id="F0WXG1"/>
<gene>
    <name evidence="1" type="primary">AlNc14C351G10911</name>
    <name evidence="1" type="ORF">ALNC14_122970</name>
</gene>
<sequence>MQTQPSSRHILMGTRTLAGQNEGNDVYGSLMREDVDSQTTDNALKKRSDIRKRLIIKSETLVLEV</sequence>
<proteinExistence type="predicted"/>
<dbReference type="HOGENOM" id="CLU_2854339_0_0_1"/>
<accession>F0WXG1</accession>
<dbReference type="EMBL" id="FR824396">
    <property type="protein sequence ID" value="CCA26153.1"/>
    <property type="molecule type" value="Genomic_DNA"/>
</dbReference>
<reference evidence="1" key="1">
    <citation type="journal article" date="2011" name="PLoS Biol.">
        <title>Gene gain and loss during evolution of obligate parasitism in the white rust pathogen of Arabidopsis thaliana.</title>
        <authorList>
            <person name="Kemen E."/>
            <person name="Gardiner A."/>
            <person name="Schultz-Larsen T."/>
            <person name="Kemen A.C."/>
            <person name="Balmuth A.L."/>
            <person name="Robert-Seilaniantz A."/>
            <person name="Bailey K."/>
            <person name="Holub E."/>
            <person name="Studholme D.J."/>
            <person name="Maclean D."/>
            <person name="Jones J.D."/>
        </authorList>
    </citation>
    <scope>NUCLEOTIDE SEQUENCE</scope>
</reference>
<reference evidence="1" key="2">
    <citation type="submission" date="2011-02" db="EMBL/GenBank/DDBJ databases">
        <authorList>
            <person name="MacLean D."/>
        </authorList>
    </citation>
    <scope>NUCLEOTIDE SEQUENCE</scope>
</reference>